<dbReference type="InterPro" id="IPR000182">
    <property type="entry name" value="GNAT_dom"/>
</dbReference>
<dbReference type="NCBIfam" id="TIGR01575">
    <property type="entry name" value="rimI"/>
    <property type="match status" value="1"/>
</dbReference>
<feature type="binding site" evidence="5">
    <location>
        <position position="121"/>
    </location>
    <ligand>
        <name>acetyl-CoA</name>
        <dbReference type="ChEBI" id="CHEBI:57288"/>
    </ligand>
</feature>
<keyword evidence="8" id="KW-1185">Reference proteome</keyword>
<evidence type="ECO:0000256" key="2">
    <source>
        <dbReference type="ARBA" id="ARBA00022490"/>
    </source>
</evidence>
<proteinExistence type="inferred from homology"/>
<comment type="caution">
    <text evidence="5">Lacks conserved residue(s) required for the propagation of feature annotation.</text>
</comment>
<feature type="domain" description="N-acetyltransferase" evidence="6">
    <location>
        <begin position="14"/>
        <end position="160"/>
    </location>
</feature>
<comment type="similarity">
    <text evidence="1 5">Belongs to the acetyltransferase family. RimI subfamily.</text>
</comment>
<sequence length="160" mass="18069">MNAQVHARAPAGARRLERLRVEDLSALMAIEVQAYEFPWTRGNFIDSLSAGHAAWWLHQGDGTMLGYFLAMSGVEEMHLLNLTVAPMHQGCGHAVWMLDRLCDIARGEAALQLWLEVRPSNERARRLYERYGFAEVGLRRGYYPAARGQREDALVMSLAL</sequence>
<evidence type="ECO:0000256" key="5">
    <source>
        <dbReference type="HAMAP-Rule" id="MF_02210"/>
    </source>
</evidence>
<keyword evidence="3 5" id="KW-0808">Transferase</keyword>
<dbReference type="EMBL" id="PSNX01000011">
    <property type="protein sequence ID" value="PPE65745.1"/>
    <property type="molecule type" value="Genomic_DNA"/>
</dbReference>
<comment type="catalytic activity">
    <reaction evidence="5">
        <text>N-terminal L-alanyl-[ribosomal protein bS18] + acetyl-CoA = N-terminal N(alpha)-acetyl-L-alanyl-[ribosomal protein bS18] + CoA + H(+)</text>
        <dbReference type="Rhea" id="RHEA:43756"/>
        <dbReference type="Rhea" id="RHEA-COMP:10676"/>
        <dbReference type="Rhea" id="RHEA-COMP:10677"/>
        <dbReference type="ChEBI" id="CHEBI:15378"/>
        <dbReference type="ChEBI" id="CHEBI:57287"/>
        <dbReference type="ChEBI" id="CHEBI:57288"/>
        <dbReference type="ChEBI" id="CHEBI:64718"/>
        <dbReference type="ChEBI" id="CHEBI:83683"/>
        <dbReference type="EC" id="2.3.1.266"/>
    </reaction>
</comment>
<dbReference type="InterPro" id="IPR016181">
    <property type="entry name" value="Acyl_CoA_acyltransferase"/>
</dbReference>
<dbReference type="GO" id="GO:0008999">
    <property type="term" value="F:protein-N-terminal-alanine acetyltransferase activity"/>
    <property type="evidence" value="ECO:0007669"/>
    <property type="project" value="UniProtKB-UniRule"/>
</dbReference>
<protein>
    <recommendedName>
        <fullName evidence="5">[Ribosomal protein bS18]-alanine N-acetyltransferase</fullName>
        <ecNumber evidence="5">2.3.1.266</ecNumber>
    </recommendedName>
</protein>
<organism evidence="7 8">
    <name type="scientific">Caldimonas caldifontis</name>
    <dbReference type="NCBI Taxonomy" id="1452508"/>
    <lineage>
        <taxon>Bacteria</taxon>
        <taxon>Pseudomonadati</taxon>
        <taxon>Pseudomonadota</taxon>
        <taxon>Betaproteobacteria</taxon>
        <taxon>Burkholderiales</taxon>
        <taxon>Sphaerotilaceae</taxon>
        <taxon>Caldimonas</taxon>
    </lineage>
</organism>
<dbReference type="PANTHER" id="PTHR43420">
    <property type="entry name" value="ACETYLTRANSFERASE"/>
    <property type="match status" value="1"/>
</dbReference>
<dbReference type="RefSeq" id="WP_104303079.1">
    <property type="nucleotide sequence ID" value="NZ_PSNX01000011.1"/>
</dbReference>
<keyword evidence="2 5" id="KW-0963">Cytoplasm</keyword>
<dbReference type="Proteomes" id="UP000238605">
    <property type="component" value="Unassembled WGS sequence"/>
</dbReference>
<dbReference type="InterPro" id="IPR050680">
    <property type="entry name" value="YpeA/RimI_acetyltransf"/>
</dbReference>
<comment type="subcellular location">
    <subcellularLocation>
        <location evidence="5">Cytoplasm</location>
    </subcellularLocation>
</comment>
<dbReference type="GO" id="GO:0005737">
    <property type="term" value="C:cytoplasm"/>
    <property type="evidence" value="ECO:0007669"/>
    <property type="project" value="UniProtKB-SubCell"/>
</dbReference>
<evidence type="ECO:0000256" key="1">
    <source>
        <dbReference type="ARBA" id="ARBA00005395"/>
    </source>
</evidence>
<evidence type="ECO:0000256" key="4">
    <source>
        <dbReference type="ARBA" id="ARBA00023315"/>
    </source>
</evidence>
<dbReference type="InterPro" id="IPR006464">
    <property type="entry name" value="AcTrfase_RimI/Ard1"/>
</dbReference>
<dbReference type="InterPro" id="IPR043690">
    <property type="entry name" value="RimI"/>
</dbReference>
<evidence type="ECO:0000256" key="3">
    <source>
        <dbReference type="ARBA" id="ARBA00022679"/>
    </source>
</evidence>
<name>A0A2S5SSM5_9BURK</name>
<comment type="function">
    <text evidence="5">Acetylates the N-terminal alanine of ribosomal protein bS18.</text>
</comment>
<dbReference type="PROSITE" id="PS51186">
    <property type="entry name" value="GNAT"/>
    <property type="match status" value="1"/>
</dbReference>
<dbReference type="PANTHER" id="PTHR43420:SF44">
    <property type="entry name" value="ACETYLTRANSFERASE YPEA"/>
    <property type="match status" value="1"/>
</dbReference>
<feature type="active site" description="Proton acceptor" evidence="5">
    <location>
        <position position="116"/>
    </location>
</feature>
<evidence type="ECO:0000313" key="7">
    <source>
        <dbReference type="EMBL" id="PPE65745.1"/>
    </source>
</evidence>
<dbReference type="Gene3D" id="3.40.630.30">
    <property type="match status" value="1"/>
</dbReference>
<dbReference type="EC" id="2.3.1.266" evidence="5"/>
<feature type="active site" description="Proton donor" evidence="5">
    <location>
        <position position="128"/>
    </location>
</feature>
<dbReference type="AlphaFoldDB" id="A0A2S5SSM5"/>
<dbReference type="OrthoDB" id="9796919at2"/>
<reference evidence="7 8" key="1">
    <citation type="submission" date="2018-02" db="EMBL/GenBank/DDBJ databases">
        <title>Reclassifiation of [Polyangium] brachysporum DSM 7029 as Guopingzhaonella breviflexa gen. nov., sp. nov., a member of the family Comamonadaceae.</title>
        <authorList>
            <person name="Tang B."/>
        </authorList>
    </citation>
    <scope>NUCLEOTIDE SEQUENCE [LARGE SCALE GENOMIC DNA]</scope>
    <source>
        <strain evidence="7 8">BCRC 80649</strain>
    </source>
</reference>
<dbReference type="SUPFAM" id="SSF55729">
    <property type="entry name" value="Acyl-CoA N-acyltransferases (Nat)"/>
    <property type="match status" value="1"/>
</dbReference>
<evidence type="ECO:0000313" key="8">
    <source>
        <dbReference type="Proteomes" id="UP000238605"/>
    </source>
</evidence>
<keyword evidence="4 5" id="KW-0012">Acyltransferase</keyword>
<evidence type="ECO:0000259" key="6">
    <source>
        <dbReference type="PROSITE" id="PS51186"/>
    </source>
</evidence>
<accession>A0A2S5SSM5</accession>
<gene>
    <name evidence="5 7" type="primary">rimI</name>
    <name evidence="7" type="ORF">C1704_12575</name>
</gene>
<comment type="caution">
    <text evidence="7">The sequence shown here is derived from an EMBL/GenBank/DDBJ whole genome shotgun (WGS) entry which is preliminary data.</text>
</comment>
<dbReference type="HAMAP" id="MF_02210">
    <property type="entry name" value="RimI"/>
    <property type="match status" value="1"/>
</dbReference>
<dbReference type="Pfam" id="PF00583">
    <property type="entry name" value="Acetyltransf_1"/>
    <property type="match status" value="1"/>
</dbReference>